<comment type="caution">
    <text evidence="1">The sequence shown here is derived from an EMBL/GenBank/DDBJ whole genome shotgun (WGS) entry which is preliminary data.</text>
</comment>
<keyword evidence="2" id="KW-1185">Reference proteome</keyword>
<dbReference type="AlphaFoldDB" id="A0A917J4V4"/>
<accession>A0A917J4V4</accession>
<dbReference type="EMBL" id="BMDO01000001">
    <property type="protein sequence ID" value="GGI49180.1"/>
    <property type="molecule type" value="Genomic_DNA"/>
</dbReference>
<organism evidence="1 2">
    <name type="scientific">Mucilaginibacter galii</name>
    <dbReference type="NCBI Taxonomy" id="2005073"/>
    <lineage>
        <taxon>Bacteria</taxon>
        <taxon>Pseudomonadati</taxon>
        <taxon>Bacteroidota</taxon>
        <taxon>Sphingobacteriia</taxon>
        <taxon>Sphingobacteriales</taxon>
        <taxon>Sphingobacteriaceae</taxon>
        <taxon>Mucilaginibacter</taxon>
    </lineage>
</organism>
<evidence type="ECO:0000313" key="2">
    <source>
        <dbReference type="Proteomes" id="UP000662074"/>
    </source>
</evidence>
<gene>
    <name evidence="1" type="ORF">GCM10011425_03920</name>
</gene>
<reference evidence="1" key="1">
    <citation type="journal article" date="2014" name="Int. J. Syst. Evol. Microbiol.">
        <title>Complete genome sequence of Corynebacterium casei LMG S-19264T (=DSM 44701T), isolated from a smear-ripened cheese.</title>
        <authorList>
            <consortium name="US DOE Joint Genome Institute (JGI-PGF)"/>
            <person name="Walter F."/>
            <person name="Albersmeier A."/>
            <person name="Kalinowski J."/>
            <person name="Ruckert C."/>
        </authorList>
    </citation>
    <scope>NUCLEOTIDE SEQUENCE</scope>
    <source>
        <strain evidence="1">CCM 8711</strain>
    </source>
</reference>
<reference evidence="1" key="2">
    <citation type="submission" date="2020-09" db="EMBL/GenBank/DDBJ databases">
        <authorList>
            <person name="Sun Q."/>
            <person name="Sedlacek I."/>
        </authorList>
    </citation>
    <scope>NUCLEOTIDE SEQUENCE</scope>
    <source>
        <strain evidence="1">CCM 8711</strain>
    </source>
</reference>
<proteinExistence type="predicted"/>
<name>A0A917J4V4_9SPHI</name>
<protein>
    <recommendedName>
        <fullName evidence="3">SRPBCC family protein</fullName>
    </recommendedName>
</protein>
<evidence type="ECO:0000313" key="1">
    <source>
        <dbReference type="EMBL" id="GGI49180.1"/>
    </source>
</evidence>
<sequence length="222" mass="26055">MIMPVFLIAASLGGLLAGYYKIKRHDKERMYLSILVLLPLFLSPIEQWIGSVNNQYEAYTYIDLHADKTKIWQNVTRVRAIQKDQDKGWLTNRLGFPRPVRAELNYNGVGGYRKAVFEKGLVFHEQVTQYEEERRMRFTIKANPYEIPSTTMDEHVVIGGNYFDVMDGTYVLQKLNANTYRLHLYSHFKLTTTFNFYASWWAGLIMKDIQNNILQVIKERVE</sequence>
<dbReference type="Proteomes" id="UP000662074">
    <property type="component" value="Unassembled WGS sequence"/>
</dbReference>
<dbReference type="SUPFAM" id="SSF55961">
    <property type="entry name" value="Bet v1-like"/>
    <property type="match status" value="1"/>
</dbReference>
<evidence type="ECO:0008006" key="3">
    <source>
        <dbReference type="Google" id="ProtNLM"/>
    </source>
</evidence>